<keyword evidence="4" id="KW-0378">Hydrolase</keyword>
<proteinExistence type="predicted"/>
<dbReference type="SUPFAM" id="SSF48208">
    <property type="entry name" value="Six-hairpin glycosidases"/>
    <property type="match status" value="1"/>
</dbReference>
<feature type="domain" description="Glycosyl hydrolase family 95 N-terminal" evidence="1">
    <location>
        <begin position="5"/>
        <end position="240"/>
    </location>
</feature>
<organism evidence="4 5">
    <name type="scientific">Devosia pacifica</name>
    <dbReference type="NCBI Taxonomy" id="1335967"/>
    <lineage>
        <taxon>Bacteria</taxon>
        <taxon>Pseudomonadati</taxon>
        <taxon>Pseudomonadota</taxon>
        <taxon>Alphaproteobacteria</taxon>
        <taxon>Hyphomicrobiales</taxon>
        <taxon>Devosiaceae</taxon>
        <taxon>Devosia</taxon>
    </lineage>
</organism>
<dbReference type="Pfam" id="PF22124">
    <property type="entry name" value="Glyco_hydro_95_cat"/>
    <property type="match status" value="1"/>
</dbReference>
<evidence type="ECO:0000313" key="4">
    <source>
        <dbReference type="EMBL" id="GHA21550.1"/>
    </source>
</evidence>
<dbReference type="GO" id="GO:0004560">
    <property type="term" value="F:alpha-L-fucosidase activity"/>
    <property type="evidence" value="ECO:0007669"/>
    <property type="project" value="InterPro"/>
</dbReference>
<dbReference type="GO" id="GO:0005975">
    <property type="term" value="P:carbohydrate metabolic process"/>
    <property type="evidence" value="ECO:0007669"/>
    <property type="project" value="InterPro"/>
</dbReference>
<dbReference type="PIRSF" id="PIRSF007663">
    <property type="entry name" value="UCP007663"/>
    <property type="match status" value="1"/>
</dbReference>
<sequence length="749" mass="82996">MQNILWYPTPAQEWTDALPIGNGRLGAMVFGGVAAEEFQLNEDTLWSGGPYQPVNPETLEALPTIRDLIFSGRYAEAEVLANSRAMGRPYLQTSYQPAGRLLFDFYPSTLFSDYRRELDIARAITTTSYRIGETRYLRESFVSAADGVLVVRLSSDGPERLSFGVEFFSEQPGEARADQTSLHYSGQNRGEQGMAGALKWALQGRIKAQDGTISCSERRIEVRDATSVVLMLDIATSYVTYEDVSADPVLRIEERLDAAANKSFEDLYEDHLAAHQALFDRFSIDLGETDSARLPTVKRIEDFHLRQDPALAALYVQYGRYLMITSSRPGTQPANLQGIWNKEIRPPWGSKYTANINLEMNYWLADPANLAECFEPLLALIEDLATTGQQIAKHHYGARGWVLHHNTDLWRATAPIDGAQWGLWPMGGAWLCAQAWDHVAYAGFPPALIERLYPLMKASAEFFLDTLVPLPGTDLMVTNPSLSPENIHPHGATICAGPAMDTQILRDLFDAVCDASHRLGRDAQFSDEIKAMRGRLAEDRIGAEGQLQEWLEDWDMQAPEIHHRHVSHLYAVYPGRQITPRKTPELAAAARKSLEIRGDDATGWGIGWRINLWARLLDGDHAYEVVERLLHPDRTYANLFDAHPPFQIDGNFGGAAGILEMLVQSDGETIELLPALPSAWPSGHVRGLRTRAGATLDMSWANGRPTALVIDAESEKSVTLVIAGSTLKCELTAGRTDLSDQIRGAGLAG</sequence>
<dbReference type="Pfam" id="PF21307">
    <property type="entry name" value="Glyco_hydro_95_C"/>
    <property type="match status" value="1"/>
</dbReference>
<dbReference type="RefSeq" id="WP_244640046.1">
    <property type="nucleotide sequence ID" value="NZ_BMZE01000002.1"/>
</dbReference>
<evidence type="ECO:0000259" key="1">
    <source>
        <dbReference type="Pfam" id="PF14498"/>
    </source>
</evidence>
<dbReference type="InterPro" id="IPR049053">
    <property type="entry name" value="AFCA-like_C"/>
</dbReference>
<reference evidence="4" key="2">
    <citation type="submission" date="2020-09" db="EMBL/GenBank/DDBJ databases">
        <authorList>
            <person name="Sun Q."/>
            <person name="Kim S."/>
        </authorList>
    </citation>
    <scope>NUCLEOTIDE SEQUENCE</scope>
    <source>
        <strain evidence="4">KCTC 32437</strain>
    </source>
</reference>
<keyword evidence="5" id="KW-1185">Reference proteome</keyword>
<dbReference type="InterPro" id="IPR016518">
    <property type="entry name" value="Alpha-L-fucosidase"/>
</dbReference>
<dbReference type="Gene3D" id="1.50.10.10">
    <property type="match status" value="1"/>
</dbReference>
<evidence type="ECO:0000259" key="2">
    <source>
        <dbReference type="Pfam" id="PF21307"/>
    </source>
</evidence>
<dbReference type="InterPro" id="IPR054363">
    <property type="entry name" value="GH95_cat"/>
</dbReference>
<dbReference type="Proteomes" id="UP000646579">
    <property type="component" value="Unassembled WGS sequence"/>
</dbReference>
<feature type="domain" description="Alpha fucosidase A-like C-terminal" evidence="2">
    <location>
        <begin position="664"/>
        <end position="724"/>
    </location>
</feature>
<dbReference type="InterPro" id="IPR008928">
    <property type="entry name" value="6-hairpin_glycosidase_sf"/>
</dbReference>
<evidence type="ECO:0000313" key="5">
    <source>
        <dbReference type="Proteomes" id="UP000646579"/>
    </source>
</evidence>
<name>A0A918VST3_9HYPH</name>
<dbReference type="EMBL" id="BMZE01000002">
    <property type="protein sequence ID" value="GHA21550.1"/>
    <property type="molecule type" value="Genomic_DNA"/>
</dbReference>
<protein>
    <submittedName>
        <fullName evidence="4">Alpha/beta hydrolase</fullName>
    </submittedName>
</protein>
<dbReference type="AlphaFoldDB" id="A0A918VST3"/>
<dbReference type="Pfam" id="PF14498">
    <property type="entry name" value="Glyco_hyd_65N_2"/>
    <property type="match status" value="1"/>
</dbReference>
<dbReference type="PANTHER" id="PTHR31084:SF0">
    <property type="entry name" value="ALPHA-L-FUCOSIDASE 2"/>
    <property type="match status" value="1"/>
</dbReference>
<dbReference type="PANTHER" id="PTHR31084">
    <property type="entry name" value="ALPHA-L-FUCOSIDASE 2"/>
    <property type="match status" value="1"/>
</dbReference>
<reference evidence="4" key="1">
    <citation type="journal article" date="2014" name="Int. J. Syst. Evol. Microbiol.">
        <title>Complete genome sequence of Corynebacterium casei LMG S-19264T (=DSM 44701T), isolated from a smear-ripened cheese.</title>
        <authorList>
            <consortium name="US DOE Joint Genome Institute (JGI-PGF)"/>
            <person name="Walter F."/>
            <person name="Albersmeier A."/>
            <person name="Kalinowski J."/>
            <person name="Ruckert C."/>
        </authorList>
    </citation>
    <scope>NUCLEOTIDE SEQUENCE</scope>
    <source>
        <strain evidence="4">KCTC 32437</strain>
    </source>
</reference>
<dbReference type="InterPro" id="IPR027414">
    <property type="entry name" value="GH95_N_dom"/>
</dbReference>
<accession>A0A918VST3</accession>
<feature type="domain" description="Glycosyl hydrolase family 95 catalytic" evidence="3">
    <location>
        <begin position="263"/>
        <end position="662"/>
    </location>
</feature>
<gene>
    <name evidence="4" type="ORF">GCM10007989_16110</name>
</gene>
<dbReference type="InterPro" id="IPR012341">
    <property type="entry name" value="6hp_glycosidase-like_sf"/>
</dbReference>
<comment type="caution">
    <text evidence="4">The sequence shown here is derived from an EMBL/GenBank/DDBJ whole genome shotgun (WGS) entry which is preliminary data.</text>
</comment>
<evidence type="ECO:0000259" key="3">
    <source>
        <dbReference type="Pfam" id="PF22124"/>
    </source>
</evidence>